<keyword evidence="1" id="KW-0812">Transmembrane</keyword>
<keyword evidence="1" id="KW-0472">Membrane</keyword>
<sequence length="68" mass="7605">MQDHHPQSAPDYTNAALVMLFVNLLWVFALILALFGFLALISVGYALNWLITRFARHKARNSVGFDGA</sequence>
<evidence type="ECO:0000313" key="2">
    <source>
        <dbReference type="EMBL" id="MBV2358584.1"/>
    </source>
</evidence>
<reference evidence="2" key="1">
    <citation type="submission" date="2021-06" db="EMBL/GenBank/DDBJ databases">
        <title>Thalassococcus sp. CAU 1522 isolated from sea sand, Republic of Korea.</title>
        <authorList>
            <person name="Kim W."/>
        </authorList>
    </citation>
    <scope>NUCLEOTIDE SEQUENCE</scope>
    <source>
        <strain evidence="2">CAU 1522</strain>
    </source>
</reference>
<accession>A0ABS6N4P6</accession>
<keyword evidence="1" id="KW-1133">Transmembrane helix</keyword>
<dbReference type="EMBL" id="JAHRWL010000001">
    <property type="protein sequence ID" value="MBV2358584.1"/>
    <property type="molecule type" value="Genomic_DNA"/>
</dbReference>
<proteinExistence type="predicted"/>
<comment type="caution">
    <text evidence="2">The sequence shown here is derived from an EMBL/GenBank/DDBJ whole genome shotgun (WGS) entry which is preliminary data.</text>
</comment>
<feature type="transmembrane region" description="Helical" evidence="1">
    <location>
        <begin position="20"/>
        <end position="51"/>
    </location>
</feature>
<evidence type="ECO:0000313" key="3">
    <source>
        <dbReference type="Proteomes" id="UP001166293"/>
    </source>
</evidence>
<name>A0ABS6N4P6_9RHOB</name>
<evidence type="ECO:0008006" key="4">
    <source>
        <dbReference type="Google" id="ProtNLM"/>
    </source>
</evidence>
<keyword evidence="3" id="KW-1185">Reference proteome</keyword>
<dbReference type="RefSeq" id="WP_217776450.1">
    <property type="nucleotide sequence ID" value="NZ_JAHRWL010000001.1"/>
</dbReference>
<gene>
    <name evidence="2" type="ORF">KUH32_02260</name>
</gene>
<evidence type="ECO:0000256" key="1">
    <source>
        <dbReference type="SAM" id="Phobius"/>
    </source>
</evidence>
<dbReference type="Proteomes" id="UP001166293">
    <property type="component" value="Unassembled WGS sequence"/>
</dbReference>
<protein>
    <recommendedName>
        <fullName evidence="4">Histidinol phosphate aminotransferase</fullName>
    </recommendedName>
</protein>
<organism evidence="2 3">
    <name type="scientific">Thalassococcus arenae</name>
    <dbReference type="NCBI Taxonomy" id="2851652"/>
    <lineage>
        <taxon>Bacteria</taxon>
        <taxon>Pseudomonadati</taxon>
        <taxon>Pseudomonadota</taxon>
        <taxon>Alphaproteobacteria</taxon>
        <taxon>Rhodobacterales</taxon>
        <taxon>Roseobacteraceae</taxon>
        <taxon>Thalassococcus</taxon>
    </lineage>
</organism>